<accession>A0A2H0LR51</accession>
<dbReference type="EMBL" id="PCVY01000028">
    <property type="protein sequence ID" value="PIQ86858.1"/>
    <property type="molecule type" value="Genomic_DNA"/>
</dbReference>
<dbReference type="PANTHER" id="PTHR47483:SF1">
    <property type="entry name" value="BETA-ARABINOFURANOSYLTRANSFERASE RAY1"/>
    <property type="match status" value="1"/>
</dbReference>
<organism evidence="1 2">
    <name type="scientific">Candidatus Abzuiibacterium crystallinum</name>
    <dbReference type="NCBI Taxonomy" id="1974748"/>
    <lineage>
        <taxon>Bacteria</taxon>
        <taxon>Pseudomonadati</taxon>
        <taxon>Candidatus Omnitrophota</taxon>
        <taxon>Candidatus Abzuiibacterium</taxon>
    </lineage>
</organism>
<dbReference type="Gene3D" id="3.90.550.10">
    <property type="entry name" value="Spore Coat Polysaccharide Biosynthesis Protein SpsA, Chain A"/>
    <property type="match status" value="1"/>
</dbReference>
<evidence type="ECO:0000313" key="1">
    <source>
        <dbReference type="EMBL" id="PIQ86858.1"/>
    </source>
</evidence>
<sequence length="313" mass="36912">MISIFTLPKPFSGIYDHIQKNAIESWKQLNPNAEIILFGDETGTEQAAKEFGFRHVSALERNQYGTPLVNFIFNQAQKLARYDIVCYINTDIILTEGFETLLARVSFSHFLIIGQRWNLDVTERINFKNHDWQSDLKKRVQETGELCDETGIDYFLFKKGLFNQMPRFAIGRTKYDNWLIYQARLSHAEVIDATKSFFIVHQNHGYPNHILAKNRLSQDIWVGPEVEENLRLAGDMDHCFSLSDAQWILRNEQLQRKRLSLLRLLRNLDVEIILRENGSWLSPFIKPLLWFRLCLRQLIRKVLQQILMVQRER</sequence>
<evidence type="ECO:0008006" key="3">
    <source>
        <dbReference type="Google" id="ProtNLM"/>
    </source>
</evidence>
<dbReference type="PANTHER" id="PTHR47483">
    <property type="entry name" value="BETA-ARABINOFURANOSYLTRANSFERASE RAY1"/>
    <property type="match status" value="1"/>
</dbReference>
<evidence type="ECO:0000313" key="2">
    <source>
        <dbReference type="Proteomes" id="UP000230859"/>
    </source>
</evidence>
<gene>
    <name evidence="1" type="ORF">COV74_03235</name>
</gene>
<dbReference type="Proteomes" id="UP000230859">
    <property type="component" value="Unassembled WGS sequence"/>
</dbReference>
<dbReference type="SUPFAM" id="SSF53448">
    <property type="entry name" value="Nucleotide-diphospho-sugar transferases"/>
    <property type="match status" value="1"/>
</dbReference>
<reference evidence="1 2" key="1">
    <citation type="submission" date="2017-09" db="EMBL/GenBank/DDBJ databases">
        <title>Depth-based differentiation of microbial function through sediment-hosted aquifers and enrichment of novel symbionts in the deep terrestrial subsurface.</title>
        <authorList>
            <person name="Probst A.J."/>
            <person name="Ladd B."/>
            <person name="Jarett J.K."/>
            <person name="Geller-Mcgrath D.E."/>
            <person name="Sieber C.M."/>
            <person name="Emerson J.B."/>
            <person name="Anantharaman K."/>
            <person name="Thomas B.C."/>
            <person name="Malmstrom R."/>
            <person name="Stieglmeier M."/>
            <person name="Klingl A."/>
            <person name="Woyke T."/>
            <person name="Ryan C.M."/>
            <person name="Banfield J.F."/>
        </authorList>
    </citation>
    <scope>NUCLEOTIDE SEQUENCE [LARGE SCALE GENOMIC DNA]</scope>
    <source>
        <strain evidence="1">CG11_big_fil_rev_8_21_14_0_20_45_26</strain>
    </source>
</reference>
<protein>
    <recommendedName>
        <fullName evidence="3">Glycosyltransferase 2-like domain-containing protein</fullName>
    </recommendedName>
</protein>
<comment type="caution">
    <text evidence="1">The sequence shown here is derived from an EMBL/GenBank/DDBJ whole genome shotgun (WGS) entry which is preliminary data.</text>
</comment>
<proteinExistence type="predicted"/>
<dbReference type="GO" id="GO:0016757">
    <property type="term" value="F:glycosyltransferase activity"/>
    <property type="evidence" value="ECO:0007669"/>
    <property type="project" value="InterPro"/>
</dbReference>
<dbReference type="InterPro" id="IPR044575">
    <property type="entry name" value="RAY1-like"/>
</dbReference>
<dbReference type="AlphaFoldDB" id="A0A2H0LR51"/>
<dbReference type="InterPro" id="IPR029044">
    <property type="entry name" value="Nucleotide-diphossugar_trans"/>
</dbReference>
<name>A0A2H0LR51_9BACT</name>